<dbReference type="AlphaFoldDB" id="A0A382RCQ7"/>
<accession>A0A382RCQ7</accession>
<proteinExistence type="predicted"/>
<dbReference type="PANTHER" id="PTHR37460:SF1">
    <property type="entry name" value="ENDONUCLEASE III"/>
    <property type="match status" value="1"/>
</dbReference>
<dbReference type="CDD" id="cd10441">
    <property type="entry name" value="GIY-YIG_COG1833"/>
    <property type="match status" value="1"/>
</dbReference>
<protein>
    <recommendedName>
        <fullName evidence="2">GIY-YIG domain-containing protein</fullName>
    </recommendedName>
</protein>
<sequence length="197" mass="22672">MATFLLKKCANSCAKNCGVDRFNSGRNQSPRNRVGRVHRHIHLAEESFDLLCSVCRVELLKRIGIKRKTLNNPTDIEQRPIPLGTLTPQRDSGTYQLRVKVQRTITVRIGALGNLSFPRGIYVYTGRAKRALQARIKRHRVLQKKPFWHIDYLLNHQNVRLTEIRVVSNDPAKECLQNRRLEKLPDSQPVPRFGSSD</sequence>
<feature type="non-terminal residue" evidence="1">
    <location>
        <position position="197"/>
    </location>
</feature>
<evidence type="ECO:0008006" key="2">
    <source>
        <dbReference type="Google" id="ProtNLM"/>
    </source>
</evidence>
<organism evidence="1">
    <name type="scientific">marine metagenome</name>
    <dbReference type="NCBI Taxonomy" id="408172"/>
    <lineage>
        <taxon>unclassified sequences</taxon>
        <taxon>metagenomes</taxon>
        <taxon>ecological metagenomes</taxon>
    </lineage>
</organism>
<dbReference type="InterPro" id="IPR002837">
    <property type="entry name" value="DUF123"/>
</dbReference>
<reference evidence="1" key="1">
    <citation type="submission" date="2018-05" db="EMBL/GenBank/DDBJ databases">
        <authorList>
            <person name="Lanie J.A."/>
            <person name="Ng W.-L."/>
            <person name="Kazmierczak K.M."/>
            <person name="Andrzejewski T.M."/>
            <person name="Davidsen T.M."/>
            <person name="Wayne K.J."/>
            <person name="Tettelin H."/>
            <person name="Glass J.I."/>
            <person name="Rusch D."/>
            <person name="Podicherti R."/>
            <person name="Tsui H.-C.T."/>
            <person name="Winkler M.E."/>
        </authorList>
    </citation>
    <scope>NUCLEOTIDE SEQUENCE</scope>
</reference>
<dbReference type="PANTHER" id="PTHR37460">
    <property type="entry name" value="ENDONUCLEASE III"/>
    <property type="match status" value="1"/>
</dbReference>
<evidence type="ECO:0000313" key="1">
    <source>
        <dbReference type="EMBL" id="SVC95493.1"/>
    </source>
</evidence>
<dbReference type="Pfam" id="PF01986">
    <property type="entry name" value="DUF123"/>
    <property type="match status" value="1"/>
</dbReference>
<dbReference type="EMBL" id="UINC01120790">
    <property type="protein sequence ID" value="SVC95493.1"/>
    <property type="molecule type" value="Genomic_DNA"/>
</dbReference>
<name>A0A382RCQ7_9ZZZZ</name>
<gene>
    <name evidence="1" type="ORF">METZ01_LOCUS348347</name>
</gene>